<dbReference type="Pfam" id="PF13385">
    <property type="entry name" value="Laminin_G_3"/>
    <property type="match status" value="1"/>
</dbReference>
<comment type="caution">
    <text evidence="3">The sequence shown here is derived from an EMBL/GenBank/DDBJ whole genome shotgun (WGS) entry which is preliminary data.</text>
</comment>
<accession>A0ABT9PA00</accession>
<reference evidence="3 4" key="1">
    <citation type="submission" date="2023-07" db="EMBL/GenBank/DDBJ databases">
        <title>Sequencing the genomes of 1000 actinobacteria strains.</title>
        <authorList>
            <person name="Klenk H.-P."/>
        </authorList>
    </citation>
    <scope>NUCLEOTIDE SEQUENCE [LARGE SCALE GENOMIC DNA]</scope>
    <source>
        <strain evidence="3 4">DSM 44388</strain>
    </source>
</reference>
<organism evidence="3 4">
    <name type="scientific">Kineosporia succinea</name>
    <dbReference type="NCBI Taxonomy" id="84632"/>
    <lineage>
        <taxon>Bacteria</taxon>
        <taxon>Bacillati</taxon>
        <taxon>Actinomycetota</taxon>
        <taxon>Actinomycetes</taxon>
        <taxon>Kineosporiales</taxon>
        <taxon>Kineosporiaceae</taxon>
        <taxon>Kineosporia</taxon>
    </lineage>
</organism>
<feature type="chain" id="PRO_5046982024" description="Concanavalin A-like lectin/glucanase superfamily protein" evidence="2">
    <location>
        <begin position="37"/>
        <end position="1008"/>
    </location>
</feature>
<evidence type="ECO:0008006" key="5">
    <source>
        <dbReference type="Google" id="ProtNLM"/>
    </source>
</evidence>
<sequence length="1008" mass="107871">MLGALLRAARSRFSAALLGGAVVCASLAAAPSAAVAASAEVPPTGTTVISNPVKTPSEAPDEETAIDLARRYGSPVEVVAARTEFSQTFAQPDGTMKLRQATSPQRVRRGAGWVPVDTTLKSAGDVVRPEATTLDMWFSGGGSAPMVTITDGSKSLSMTWKDSLPEPVLDGDTATYADVLPGVDLKLTASVGSFSEVLVVKTAEAARNPELASIRFDLATEGLKLEQDSDTGFIRVVDPSGSIVFISDGAAMWDSPAPTTDGKQAASREVAARAELPSAETGPARTETVPVQVTASAMTLSPSVDMLTHPDTNFPVYIDPGYDNLDEIWTVVSRKNPTTSYWSGNGYRDYMRVGQNWQSSADDDWRTLARFSTAQLKKTEIIKASVHVNVWHTADCVPSPFQLWVTNSISRTAPVTWNSTKDKTWKRLAEVKATANKQFCPKDGNDEVGFKSSALKKAFQDAADRDQSAITLAFKAKSEGDEKQWKKLKADSAYLDIDYNHRPGKVGERKVSPCLECTAPVATPSRKPKLTMKATDPDGGKLKYQYRVYESTRQKIVASTELGGIASGAKRTWTVAAKPVAPAKVWPGLSDGTYYWIGRACDSYNQCGPWSATTDPIAKIIVDNENPKSPVITSDLYSENAWKGGVGQSSKFTFRPGTASDNVYQYQYQLNGGEKRFKDADSNGITEVPITPTKDSQNVLTVKAIDKAGNLSGVSDFEFWVALEKGSWYWSLDEGEGTSAESVPENNRPAGISGSGVAWSSVGMMGSAGSAQFAGQGQFTTSSVLKTTAVAGFTVASWVRLPSPETSDAPPEEPETPGTGEDGDPGGIGDDPDSEDSPPVEPEEPPAVTLPTANQASVSQDGNKRSMFRLGYRTDLNIDKSADGSPDPGWCFTIAAADTVTASETAVCTTEYVATGEWTHLAAVADPLTNEIRLYVNGTPSVLGSLTAATGKATWDSTGDFAIGRGLGATTTERWIGWIDEVYALPRVWNDGEINMRAKEPEEWPEIE</sequence>
<evidence type="ECO:0000256" key="2">
    <source>
        <dbReference type="SAM" id="SignalP"/>
    </source>
</evidence>
<dbReference type="SUPFAM" id="SSF49899">
    <property type="entry name" value="Concanavalin A-like lectins/glucanases"/>
    <property type="match status" value="1"/>
</dbReference>
<protein>
    <recommendedName>
        <fullName evidence="5">Concanavalin A-like lectin/glucanase superfamily protein</fullName>
    </recommendedName>
</protein>
<dbReference type="Gene3D" id="2.60.120.200">
    <property type="match status" value="1"/>
</dbReference>
<evidence type="ECO:0000256" key="1">
    <source>
        <dbReference type="SAM" id="MobiDB-lite"/>
    </source>
</evidence>
<dbReference type="Proteomes" id="UP001235712">
    <property type="component" value="Unassembled WGS sequence"/>
</dbReference>
<name>A0ABT9PA00_9ACTN</name>
<feature type="compositionally biased region" description="Acidic residues" evidence="1">
    <location>
        <begin position="830"/>
        <end position="844"/>
    </location>
</feature>
<dbReference type="EMBL" id="JAUSQZ010000001">
    <property type="protein sequence ID" value="MDP9829005.1"/>
    <property type="molecule type" value="Genomic_DNA"/>
</dbReference>
<keyword evidence="4" id="KW-1185">Reference proteome</keyword>
<evidence type="ECO:0000313" key="4">
    <source>
        <dbReference type="Proteomes" id="UP001235712"/>
    </source>
</evidence>
<dbReference type="RefSeq" id="WP_307246781.1">
    <property type="nucleotide sequence ID" value="NZ_JAUSQZ010000001.1"/>
</dbReference>
<feature type="compositionally biased region" description="Polar residues" evidence="1">
    <location>
        <begin position="851"/>
        <end position="861"/>
    </location>
</feature>
<gene>
    <name evidence="3" type="ORF">J2S57_004754</name>
</gene>
<proteinExistence type="predicted"/>
<evidence type="ECO:0000313" key="3">
    <source>
        <dbReference type="EMBL" id="MDP9829005.1"/>
    </source>
</evidence>
<keyword evidence="2" id="KW-0732">Signal</keyword>
<feature type="signal peptide" evidence="2">
    <location>
        <begin position="1"/>
        <end position="36"/>
    </location>
</feature>
<feature type="region of interest" description="Disordered" evidence="1">
    <location>
        <begin position="801"/>
        <end position="864"/>
    </location>
</feature>
<dbReference type="InterPro" id="IPR013320">
    <property type="entry name" value="ConA-like_dom_sf"/>
</dbReference>